<dbReference type="GO" id="GO:0003677">
    <property type="term" value="F:DNA binding"/>
    <property type="evidence" value="ECO:0007669"/>
    <property type="project" value="UniProtKB-KW"/>
</dbReference>
<dbReference type="Pfam" id="PF00027">
    <property type="entry name" value="cNMP_binding"/>
    <property type="match status" value="1"/>
</dbReference>
<dbReference type="PROSITE" id="PS51063">
    <property type="entry name" value="HTH_CRP_2"/>
    <property type="match status" value="1"/>
</dbReference>
<evidence type="ECO:0000313" key="6">
    <source>
        <dbReference type="EMBL" id="KKU87386.1"/>
    </source>
</evidence>
<keyword evidence="3" id="KW-0804">Transcription</keyword>
<dbReference type="Proteomes" id="UP000034739">
    <property type="component" value="Unassembled WGS sequence"/>
</dbReference>
<accession>A0A0G1TZX6</accession>
<dbReference type="SUPFAM" id="SSF51206">
    <property type="entry name" value="cAMP-binding domain-like"/>
    <property type="match status" value="1"/>
</dbReference>
<dbReference type="CDD" id="cd00038">
    <property type="entry name" value="CAP_ED"/>
    <property type="match status" value="1"/>
</dbReference>
<proteinExistence type="predicted"/>
<dbReference type="Pfam" id="PF13545">
    <property type="entry name" value="HTH_Crp_2"/>
    <property type="match status" value="1"/>
</dbReference>
<evidence type="ECO:0000313" key="7">
    <source>
        <dbReference type="Proteomes" id="UP000034739"/>
    </source>
</evidence>
<dbReference type="GO" id="GO:0006355">
    <property type="term" value="P:regulation of DNA-templated transcription"/>
    <property type="evidence" value="ECO:0007669"/>
    <property type="project" value="InterPro"/>
</dbReference>
<dbReference type="Gene3D" id="2.60.120.10">
    <property type="entry name" value="Jelly Rolls"/>
    <property type="match status" value="1"/>
</dbReference>
<name>A0A0G1TZX6_9BACT</name>
<protein>
    <submittedName>
        <fullName evidence="6">Transcriptional regulator, Crp/Fnr family</fullName>
    </submittedName>
</protein>
<organism evidence="6 7">
    <name type="scientific">Candidatus Gottesmanbacteria bacterium GW2011_GWA2_47_9</name>
    <dbReference type="NCBI Taxonomy" id="1618445"/>
    <lineage>
        <taxon>Bacteria</taxon>
        <taxon>Candidatus Gottesmaniibacteriota</taxon>
    </lineage>
</organism>
<evidence type="ECO:0000256" key="1">
    <source>
        <dbReference type="ARBA" id="ARBA00023015"/>
    </source>
</evidence>
<dbReference type="InterPro" id="IPR012318">
    <property type="entry name" value="HTH_CRP"/>
</dbReference>
<comment type="caution">
    <text evidence="6">The sequence shown here is derived from an EMBL/GenBank/DDBJ whole genome shotgun (WGS) entry which is preliminary data.</text>
</comment>
<sequence>MKFARGEAIIRPGEQPDGVYFLTKGLVRQEAISPKGEIFIINVFRPGAYFPMMWGIANVANGYHYEAATAAEVHCAPRDAVVSYLKDHPEELWRFTKRLLTGISGLISRFEYLMFDTAYRKAILLLLYFARRFGQKEDGKIVIPVSLAHREIASWIGTTRETASIQMEALKKKGFIITRGRQIVIKSLAQLEKEAA</sequence>
<dbReference type="SMART" id="SM00419">
    <property type="entry name" value="HTH_CRP"/>
    <property type="match status" value="1"/>
</dbReference>
<dbReference type="SUPFAM" id="SSF46785">
    <property type="entry name" value="Winged helix' DNA-binding domain"/>
    <property type="match status" value="1"/>
</dbReference>
<gene>
    <name evidence="6" type="ORF">UY16_C0029G0025</name>
</gene>
<keyword evidence="2" id="KW-0238">DNA-binding</keyword>
<evidence type="ECO:0000256" key="2">
    <source>
        <dbReference type="ARBA" id="ARBA00023125"/>
    </source>
</evidence>
<dbReference type="InterPro" id="IPR014710">
    <property type="entry name" value="RmlC-like_jellyroll"/>
</dbReference>
<dbReference type="EMBL" id="LCOY01000029">
    <property type="protein sequence ID" value="KKU87386.1"/>
    <property type="molecule type" value="Genomic_DNA"/>
</dbReference>
<feature type="domain" description="Cyclic nucleotide-binding" evidence="4">
    <location>
        <begin position="1"/>
        <end position="50"/>
    </location>
</feature>
<dbReference type="InterPro" id="IPR000595">
    <property type="entry name" value="cNMP-bd_dom"/>
</dbReference>
<keyword evidence="1" id="KW-0805">Transcription regulation</keyword>
<evidence type="ECO:0000256" key="3">
    <source>
        <dbReference type="ARBA" id="ARBA00023163"/>
    </source>
</evidence>
<evidence type="ECO:0000259" key="4">
    <source>
        <dbReference type="PROSITE" id="PS50042"/>
    </source>
</evidence>
<evidence type="ECO:0000259" key="5">
    <source>
        <dbReference type="PROSITE" id="PS51063"/>
    </source>
</evidence>
<feature type="domain" description="HTH crp-type" evidence="5">
    <location>
        <begin position="116"/>
        <end position="189"/>
    </location>
</feature>
<dbReference type="PROSITE" id="PS50042">
    <property type="entry name" value="CNMP_BINDING_3"/>
    <property type="match status" value="1"/>
</dbReference>
<dbReference type="InterPro" id="IPR018490">
    <property type="entry name" value="cNMP-bd_dom_sf"/>
</dbReference>
<reference evidence="6 7" key="1">
    <citation type="journal article" date="2015" name="Nature">
        <title>rRNA introns, odd ribosomes, and small enigmatic genomes across a large radiation of phyla.</title>
        <authorList>
            <person name="Brown C.T."/>
            <person name="Hug L.A."/>
            <person name="Thomas B.C."/>
            <person name="Sharon I."/>
            <person name="Castelle C.J."/>
            <person name="Singh A."/>
            <person name="Wilkins M.J."/>
            <person name="Williams K.H."/>
            <person name="Banfield J.F."/>
        </authorList>
    </citation>
    <scope>NUCLEOTIDE SEQUENCE [LARGE SCALE GENOMIC DNA]</scope>
</reference>
<dbReference type="InterPro" id="IPR036390">
    <property type="entry name" value="WH_DNA-bd_sf"/>
</dbReference>
<dbReference type="AlphaFoldDB" id="A0A0G1TZX6"/>